<comment type="similarity">
    <text evidence="1">Belongs to the cycloisomerase 2 family.</text>
</comment>
<evidence type="ECO:0000313" key="3">
    <source>
        <dbReference type="Proteomes" id="UP000182429"/>
    </source>
</evidence>
<dbReference type="GO" id="GO:0017057">
    <property type="term" value="F:6-phosphogluconolactonase activity"/>
    <property type="evidence" value="ECO:0007669"/>
    <property type="project" value="TreeGrafter"/>
</dbReference>
<reference evidence="2 3" key="1">
    <citation type="submission" date="2016-10" db="EMBL/GenBank/DDBJ databases">
        <authorList>
            <person name="de Groot N.N."/>
        </authorList>
    </citation>
    <scope>NUCLEOTIDE SEQUENCE [LARGE SCALE GENOMIC DNA]</scope>
    <source>
        <strain evidence="2 3">S3b</strain>
    </source>
</reference>
<dbReference type="Proteomes" id="UP000182429">
    <property type="component" value="Unassembled WGS sequence"/>
</dbReference>
<dbReference type="OrthoDB" id="9790815at2"/>
<dbReference type="STRING" id="1630.SAMN05216514_11326"/>
<name>A0A1H2RWV3_9FIRM</name>
<gene>
    <name evidence="2" type="ORF">SAMN04487759_10771</name>
</gene>
<evidence type="ECO:0000313" key="2">
    <source>
        <dbReference type="EMBL" id="SDW23953.1"/>
    </source>
</evidence>
<dbReference type="PANTHER" id="PTHR30344">
    <property type="entry name" value="6-PHOSPHOGLUCONOLACTONASE-RELATED"/>
    <property type="match status" value="1"/>
</dbReference>
<accession>A0A1H2RWV3</accession>
<dbReference type="EMBL" id="FNNF01000007">
    <property type="protein sequence ID" value="SDW23953.1"/>
    <property type="molecule type" value="Genomic_DNA"/>
</dbReference>
<dbReference type="AlphaFoldDB" id="A0A1H2RWV3"/>
<dbReference type="PANTHER" id="PTHR30344:SF1">
    <property type="entry name" value="6-PHOSPHOGLUCONOLACTONASE"/>
    <property type="match status" value="1"/>
</dbReference>
<dbReference type="eggNOG" id="COG2706">
    <property type="taxonomic scope" value="Bacteria"/>
</dbReference>
<dbReference type="Gene3D" id="2.130.10.10">
    <property type="entry name" value="YVTN repeat-like/Quinoprotein amine dehydrogenase"/>
    <property type="match status" value="1"/>
</dbReference>
<evidence type="ECO:0000256" key="1">
    <source>
        <dbReference type="ARBA" id="ARBA00005564"/>
    </source>
</evidence>
<protein>
    <submittedName>
        <fullName evidence="2">Lactonase, 7-bladed beta-propeller</fullName>
    </submittedName>
</protein>
<dbReference type="InterPro" id="IPR019405">
    <property type="entry name" value="Lactonase_7-beta_prop"/>
</dbReference>
<dbReference type="RefSeq" id="WP_074685949.1">
    <property type="nucleotide sequence ID" value="NZ_FNNF01000007.1"/>
</dbReference>
<dbReference type="InterPro" id="IPR015943">
    <property type="entry name" value="WD40/YVTN_repeat-like_dom_sf"/>
</dbReference>
<dbReference type="Pfam" id="PF10282">
    <property type="entry name" value="Lactonase"/>
    <property type="match status" value="1"/>
</dbReference>
<organism evidence="2 3">
    <name type="scientific">Kandleria vitulina</name>
    <dbReference type="NCBI Taxonomy" id="1630"/>
    <lineage>
        <taxon>Bacteria</taxon>
        <taxon>Bacillati</taxon>
        <taxon>Bacillota</taxon>
        <taxon>Erysipelotrichia</taxon>
        <taxon>Erysipelotrichales</taxon>
        <taxon>Coprobacillaceae</taxon>
        <taxon>Kandleria</taxon>
    </lineage>
</organism>
<dbReference type="SUPFAM" id="SSF50974">
    <property type="entry name" value="Nitrous oxide reductase, N-terminal domain"/>
    <property type="match status" value="1"/>
</dbReference>
<dbReference type="InterPro" id="IPR011045">
    <property type="entry name" value="N2O_reductase_N"/>
</dbReference>
<dbReference type="InterPro" id="IPR050282">
    <property type="entry name" value="Cycloisomerase_2"/>
</dbReference>
<proteinExistence type="inferred from homology"/>
<sequence length="365" mass="41139">MGLFNRTKKVDIFFVGSEGTEIDRGIYSFYIDINTGEIFKRKFIKAQASPLSMHKHGRWMYITYRNGSGNQVDGGIWQYACMDLQLGLAARVSHEGHTFFSTAVDGDRKYLYGVDYYNGEVVKSPIKKSKVVNIKVVDELKGKGIDPIKQTESHPTFVCVTPQNKILVTDMGGDEVILYDQGENGALIKDEECSFKVKDGSGPRKVVYSSRGHHAYMINEISSMINVYKINDGKYELIQEQLSYKEDECKHENTPTDIILSENGKYLFVSNKGDDTVVVFAVNEDGTIKRIDCMETDAGPIAMLIFKDRWLVVASKQSGTIESFEIREGERNGVLYETHSAFSLHQPVCMEKGAENQSVVMNMFN</sequence>